<dbReference type="EMBL" id="JAFKOQ010000001">
    <property type="protein sequence ID" value="MBN8120487.1"/>
    <property type="molecule type" value="Genomic_DNA"/>
</dbReference>
<dbReference type="Gene3D" id="3.40.50.150">
    <property type="entry name" value="Vaccinia Virus protein VP39"/>
    <property type="match status" value="1"/>
</dbReference>
<dbReference type="InterPro" id="IPR052933">
    <property type="entry name" value="DNA_Protect_Modify"/>
</dbReference>
<comment type="caution">
    <text evidence="4">The sequence shown here is derived from an EMBL/GenBank/DDBJ whole genome shotgun (WGS) entry which is preliminary data.</text>
</comment>
<dbReference type="PROSITE" id="PS51192">
    <property type="entry name" value="HELICASE_ATP_BIND_1"/>
    <property type="match status" value="1"/>
</dbReference>
<evidence type="ECO:0000259" key="3">
    <source>
        <dbReference type="PROSITE" id="PS51192"/>
    </source>
</evidence>
<feature type="coiled-coil region" evidence="1">
    <location>
        <begin position="2336"/>
        <end position="2394"/>
    </location>
</feature>
<dbReference type="InterPro" id="IPR011639">
    <property type="entry name" value="MethylTrfase_TaqI-like_dom"/>
</dbReference>
<evidence type="ECO:0000313" key="5">
    <source>
        <dbReference type="Proteomes" id="UP000664056"/>
    </source>
</evidence>
<dbReference type="Pfam" id="PF07669">
    <property type="entry name" value="Eco57I"/>
    <property type="match status" value="1"/>
</dbReference>
<dbReference type="Proteomes" id="UP000664056">
    <property type="component" value="Unassembled WGS sequence"/>
</dbReference>
<dbReference type="NCBIfam" id="NF032893">
    <property type="entry name" value="tail-700"/>
    <property type="match status" value="1"/>
</dbReference>
<feature type="compositionally biased region" description="Basic and acidic residues" evidence="2">
    <location>
        <begin position="3589"/>
        <end position="3598"/>
    </location>
</feature>
<feature type="compositionally biased region" description="Polar residues" evidence="2">
    <location>
        <begin position="375"/>
        <end position="387"/>
    </location>
</feature>
<dbReference type="RefSeq" id="WP_206622372.1">
    <property type="nucleotide sequence ID" value="NZ_JAFKOQ010000001.1"/>
</dbReference>
<feature type="domain" description="Helicase ATP-binding" evidence="3">
    <location>
        <begin position="2226"/>
        <end position="2482"/>
    </location>
</feature>
<dbReference type="GO" id="GO:0006304">
    <property type="term" value="P:DNA modification"/>
    <property type="evidence" value="ECO:0007669"/>
    <property type="project" value="InterPro"/>
</dbReference>
<dbReference type="InterPro" id="IPR014001">
    <property type="entry name" value="Helicase_ATP-bd"/>
</dbReference>
<feature type="region of interest" description="Disordered" evidence="2">
    <location>
        <begin position="639"/>
        <end position="669"/>
    </location>
</feature>
<sequence>MQDKKLLGDELSSKSSVNASTDMSQGSFLPEGFQLESPPKPQRNYDVTFGDTLKAVGSGALRGVAGIGELSENFLGVGESLRDVATSGADYLQDSMTQDGRDALNSRLFEENENGNPQFAQGAGDIDVWAMKIADGIGSLAATFAGGGVAGAGAKMALRSTITKSMLKKGMTEKAAQAVADKAIQRIATAGATSTGMGMSLGGASMDARDAVMQMDASWLADNSEYFQNTLVRLSEEPENQSKSATELFELAKEETANYASLQMSTEPTAVAASVAGAMGDKYLFGAILGKMGKGVIPGAVKGAVTEGGTEFIEGYGQTYARNTVTNEITDQDIDPTSGALVDGLEGAAVGKVIGGTMGAAGGLIAKTSPHDNKPSQGSEPVNVSESQEQDIAQQQAEEAPFETPSQAETQSNDAVPSDDPFAEMRAGAQERQASNQRSADLAARFHEGRKALQERGVLPERNEYQKTIDLARAFNPERAAEIELFLQSEEADRNPERAEELELEYQALAEQAKQLDIDPLQTAVARRQASNSAEMKGREKPHQRIERKQREYDFSDTVTKRKAAIREELLPRLLPEDRENTSYVRRVVELEYSRRYPNNEMPITEQESNGLERFQDSPFDREKAQAAIEAKAIESQNASLSALSEKERQARPKSPEANPNWLGTHPETGERTTRAFMRDYANLKGREQMSEAVEDLEARKAKLGQPVSSFSDRPNSMKMREQGKKPIRDFAGIESKTSRMSKRLRKRINQAKGFDSQAVLLEFQQHEKRLAAYEEAAKRRAEYEATLPENVQRRQSAEALFKEFVSDQEAREFAENEITQTIKRINTLMDNSAQGTVLELDGQTSSLPRIKQQMANSVRNLADKFLGKTAAMMNAAKMKREESKLLPELKESNDSPKATEKTNVDNVAENKSANERFVQTNVKSALRDVEHVGKAVDNNYLSDLTSDGYEFLLAGVNFVAEDVIVDGSKGIDTKNNPSDYITVEDHKHQNVSLWRKPVNKLEIVQKAKEVIRETLKNNDGKLKGIRNAYRTKGFTASDLQKSLGGKDVSQFEREVKQALLEQPNGDKNKTSIEDIQNELREEIDKNRQLGANNAPVFNNRYLQKMWGREKNDGLFLNMGRVSQDRYLLDNSITEMMMGLPVDSEITLSGDELDLIQRSISDALSSIRYVNDDYVRAFERLKSELDNLSITVQTDQKYGGRFDQAKMKIKVGDIGNIEAERVSISSFSSTTFSYNGGASNIGLSNSFRAVINDLVASHRSGAEKPATNGRKPLNSDVDFDKLEQPDVELNQDTTGGLNDGGARTSDGRSDERPTRQSEVQNDAERRATTSSEGVSEARGEASTRNDPVGDQLPDGGERSLPRSVDERLTLDDIDSLQNGTPSQRIAANLAAIRVMKALISQGQSATLDQKKTLAQYSGWGGLGSVFDPTNTSKSQQAAHQELKSLLSEDEYNNVRESIRNAFYTSESVVKSMWEGVKAFGLGDKPMNVLEPSIGSGNFIGWQPSSMRDNSTWFSSELDSVTGNIAKLIYPDANVQVKGFEQAPFKHGVFSLAIGNPPFGSTPIRDSKNPDISGMNIHNYFIAKSAKLLHENGLMMMVVTNRFLDTLNKNHAQLSQSLDFVGAVRLPNTAFKGNANTEVVTDIVVFRKLKAGEKANNTLWTDVDGELNGFRVNKWFEQNPQYVLGEVAQGTMYRGDESETTVNPTPEHADLGKSITKALQSLAKGQDLGMTNGGKDALASQVLLSESDLAIDGMMLSEDGKVMRRGMDHPINGAQVYEVTPDTIWTDEGWTFDHIKQLIIAGEKDKADVIVQRELLNKGKIKGEFSNSKVKEAASKAVVAYVSGNGNKASAMSALDAAIDSARLGPNPYRKLKSLLAIRNTTLGLIQAEKTGAKEIEALRKRLNVQYDEFAKAFATKGKNGKPASISAHLAVLGGDVGVETGLDSINSKGEVSKSAIFTKRMLFPYKKPDSAKSVGDAVNYSMREHGRVNPEYIGQLLGIDKTEALKQLTSGDKPYLLMNPETEKYEFIDDYLSGNVKAKYQAAKKAGLETNAKLLEAVLPEDKAPEQVKPSIRATWIDAEVFERFAEALGYTAKVNVNRHLGAISVMTSNGSPSALGAQFKHDRATIADLFNSAANGKSLVIYDGSGKERTKNEKATKEVNALANKLASTFTTWAKNDAEALKQIADNFNERINTHVNRKYNGRLYLQTVGMNPTVDMRKTQLDGALRMIQSKNTLLDHTVGAGKTFTAITGMMERKRLGLSKKPMAVVPNHILGSFHKDILKLYPGANVLVADDKAFSAKKRKQFFSRIATGDYDVILMGHSHLRAMPNDLDSFKTVINEKIAELRSALEEARAEAKNSGQRGASISQIEESIKRLKDKITEKEKSLSENADKIGVNFTDLGVDYLVVDEAHEFKNLTYATRSDRVVGMNDPKGSEKALDLLIKTRTIQGIENGGVTFMTGTPISNSLVEVYTMMYYLGHDTLLEKNMSFYDAFAGSFFNTEITLEYTPTGTVKERSVLKGLNNMQQLSTLYRSFADVITQKDMVNIFRQDVEAKNKATGENHSTRFPIPNIKGGKRQLNIAPATDAQREYNDYLIARMEAFNNLGSKEERLAYAKLDNPLWVLTDAKKASLDVRLVDPGAERDPTGKIARAADRIKSIYDQWSDDKGTQLVFSDMGTPAKYAIANVKAELRGLAEVALGKSKAKAFVDSRLEIHEGEMPYSTTLQELVERINTMADTGEIDADKYEKLEETIRELNASTLTADTGFSVYDDLKAALIEKGIPEDQIAFIHDYNTTKKKEALFDQVRDGDVRVLIGSSMKMGAGTNVQDRLVALHHMDAPWRPSDMEQREGRIVRQGNTFYERAAKAGKPEDFEVELVAYTTQGSSDPVMWQILERKAGAIEQFRNGELDEFIEDSNSDADSYAEFKAASTGNPIYRLKLESDSKLLDLESSYTAQASALGSSKRFIDSYEDKKADLELNIARINKADITEYDVEEFTRLASEANADYLAAMNAYDADIEIYSELDAKERKARGLKKPQKPKRPSLHLLDNDYSTDLNRGLIKPALDAIAKGKEWDGRLKLGKHLALALQVDYLTLNDKSQEPMISVTLTDDRGKQISRLANGVHSSTITGSQALMSAFHLNVIGTEINNIESRYTRQLKGLEQGLKDAKKLANLNITELRTELEQARDRNLWLSVEAEMADLKENIRRSETPNKFIDNEQRRKVKRSTFDPATVKARALEHNGKTYQAFGVSMKYPGWQFDSVMPALNEQGEYVHLLMSNEGSKDEPVVAQAISQPKDTPKPEYDFIAEAKARYQSRLEEDAKRDIEAPVDDESNDSGVVLFSRASTDAGRTRMKTGKIAGGITAKRSAIDSIARTALSKLGFKDFTFRFEAVDTEADLPSHVKQAIDDNDAKGEVYGLYDTKEHKVWLVAEKHNYASEVEETIFHEVAGHVGLARLLKEGKAQPDINTLALMLGGSKGIQRFAEQNGVDLTPYVSSTKKLTKADAEKVLVHELVAHLAEQKKFANPIQRLLAKVRSVLRNAFGFIYSPEYSNNELLTLVFKAKEQLKTPPPKGTDSTDDALFFSRNRDTQSRESQSKQPTMSADEALSQKQSEVVRKIKQAIYGTPVVGQTLDAIGRNKYAMLTLRQMGEVASAVSKPLGKMIDGYLDEINSMVVTQNMLAEEAANIAEELSDWAKANQKEADELFSFAHEATLADVDPSEAFQSREEELKESIAKQERILKEEGGLNSERGQKAWNTLKEERELLKQEPNRRKRHVELRPKFARLNQEQKKRYRQMRDHYRAQSERMNEALEENINRAVQDAKIRKAMLAELRQRNERAAKGLYFPLSRHGDYWIDFADESGERQFMMFETKGEMELAAEKLAKAGFEYNSGMKAQFNAVQQASLPFVADVLNLVEQANMHTPAKESLSDEIYQMYLRTLPARSMRRNFIHRKGVAGFSQDAVRTLAEQGFKQSRQQARLDHMDILDNHLDSIQKYVHELPNNVEADRIVEELNKRHEWVRNPSRSGWAQKLTSLGFVWMLGLTPAAALVNLSQNVQVALPILGSRYGMLESSKAMLHASGEFLKAATKRNKPKGQGILSAVLTGGEKEAMRRAIAQGVIDVTQAADLAGLAENPNAKYSGTWNKAMNIIGWSFHKAEVFNREVTFIAAYRLAMKKHGNHEQAIEQAIKDTWDSHFDYSSINRARFMQSDIAAVALQFKQYSQNMSYYLWSNLAKSLKGETPEVKAMARKQLLGTLATTAFIGGAGALPLWWLTTAINAAQEIVGDDDEPFDAETELKLMLAGAFGKENAALIWHGSLPSIGGRISLNDLWVRSINRDVDANDAYMEYMKQALGPVIGGIGVSWAQGMADISNDQFARGIERIPPKAIKDVLKTVRYMNEDGITTKTGSEIVSDLSFSELTGQALGFAVGRANIQYDENNAIKNYEGHVLKRRQSLMNAYYTAYRLKDGEAMKAVMTKIRKYNQSQYGRSNPITNKGLQQSIKTRQRNLSKTQNGLQVSPKLQALVVEYDFF</sequence>
<accession>A0AAW4H942</accession>
<proteinExistence type="predicted"/>
<feature type="region of interest" description="Disordered" evidence="2">
    <location>
        <begin position="529"/>
        <end position="549"/>
    </location>
</feature>
<feature type="region of interest" description="Disordered" evidence="2">
    <location>
        <begin position="883"/>
        <end position="903"/>
    </location>
</feature>
<reference evidence="4" key="1">
    <citation type="submission" date="2021-03" db="EMBL/GenBank/DDBJ databases">
        <title>Study of the foodborne Vibrio vulnificus isolates from China.</title>
        <authorList>
            <person name="Zheng Z."/>
            <person name="Ye L."/>
        </authorList>
    </citation>
    <scope>NUCLEOTIDE SEQUENCE</scope>
    <source>
        <strain evidence="4">Vv1582</strain>
    </source>
</reference>
<protein>
    <submittedName>
        <fullName evidence="4">PLxRFG domain-containing protein</fullName>
    </submittedName>
</protein>
<name>A0AAW4H942_VIBVL</name>
<dbReference type="Pfam" id="PF18858">
    <property type="entry name" value="LPD39"/>
    <property type="match status" value="1"/>
</dbReference>
<feature type="compositionally biased region" description="Basic and acidic residues" evidence="2">
    <location>
        <begin position="1355"/>
        <end position="1366"/>
    </location>
</feature>
<keyword evidence="1" id="KW-0175">Coiled coil</keyword>
<dbReference type="PANTHER" id="PTHR41313:SF1">
    <property type="entry name" value="DNA METHYLASE ADENINE-SPECIFIC DOMAIN-CONTAINING PROTEIN"/>
    <property type="match status" value="1"/>
</dbReference>
<evidence type="ECO:0000256" key="1">
    <source>
        <dbReference type="SAM" id="Coils"/>
    </source>
</evidence>
<dbReference type="InterPro" id="IPR029063">
    <property type="entry name" value="SAM-dependent_MTases_sf"/>
</dbReference>
<feature type="compositionally biased region" description="Basic and acidic residues" evidence="2">
    <location>
        <begin position="645"/>
        <end position="655"/>
    </location>
</feature>
<dbReference type="SUPFAM" id="SSF52540">
    <property type="entry name" value="P-loop containing nucleoside triphosphate hydrolases"/>
    <property type="match status" value="2"/>
</dbReference>
<dbReference type="SMART" id="SM00490">
    <property type="entry name" value="HELICc"/>
    <property type="match status" value="1"/>
</dbReference>
<gene>
    <name evidence="4" type="ORF">J0J18_01985</name>
</gene>
<dbReference type="InterPro" id="IPR027417">
    <property type="entry name" value="P-loop_NTPase"/>
</dbReference>
<feature type="region of interest" description="Disordered" evidence="2">
    <location>
        <begin position="1288"/>
        <end position="1366"/>
    </location>
</feature>
<dbReference type="PANTHER" id="PTHR41313">
    <property type="entry name" value="ADENINE-SPECIFIC METHYLTRANSFERASE"/>
    <property type="match status" value="1"/>
</dbReference>
<dbReference type="GO" id="GO:0009007">
    <property type="term" value="F:site-specific DNA-methyltransferase (adenine-specific) activity"/>
    <property type="evidence" value="ECO:0007669"/>
    <property type="project" value="UniProtKB-EC"/>
</dbReference>
<feature type="region of interest" description="Disordered" evidence="2">
    <location>
        <begin position="1"/>
        <end position="41"/>
    </location>
</feature>
<dbReference type="Pfam" id="PF00271">
    <property type="entry name" value="Helicase_C"/>
    <property type="match status" value="1"/>
</dbReference>
<evidence type="ECO:0000256" key="2">
    <source>
        <dbReference type="SAM" id="MobiDB-lite"/>
    </source>
</evidence>
<dbReference type="InterPro" id="IPR041639">
    <property type="entry name" value="LPD39"/>
</dbReference>
<feature type="compositionally biased region" description="Polar residues" evidence="2">
    <location>
        <begin position="13"/>
        <end position="27"/>
    </location>
</feature>
<feature type="compositionally biased region" description="Low complexity" evidence="2">
    <location>
        <begin position="390"/>
        <end position="399"/>
    </location>
</feature>
<dbReference type="Gene3D" id="3.40.50.300">
    <property type="entry name" value="P-loop containing nucleotide triphosphate hydrolases"/>
    <property type="match status" value="2"/>
</dbReference>
<feature type="compositionally biased region" description="Basic and acidic residues" evidence="2">
    <location>
        <begin position="1"/>
        <end position="12"/>
    </location>
</feature>
<organism evidence="4 5">
    <name type="scientific">Vibrio vulnificus</name>
    <dbReference type="NCBI Taxonomy" id="672"/>
    <lineage>
        <taxon>Bacteria</taxon>
        <taxon>Pseudomonadati</taxon>
        <taxon>Pseudomonadota</taxon>
        <taxon>Gammaproteobacteria</taxon>
        <taxon>Vibrionales</taxon>
        <taxon>Vibrionaceae</taxon>
        <taxon>Vibrio</taxon>
    </lineage>
</organism>
<dbReference type="InterPro" id="IPR001650">
    <property type="entry name" value="Helicase_C-like"/>
</dbReference>
<feature type="region of interest" description="Disordered" evidence="2">
    <location>
        <begin position="3589"/>
        <end position="3612"/>
    </location>
</feature>
<feature type="region of interest" description="Disordered" evidence="2">
    <location>
        <begin position="364"/>
        <end position="421"/>
    </location>
</feature>
<feature type="coiled-coil region" evidence="1">
    <location>
        <begin position="3797"/>
        <end position="3825"/>
    </location>
</feature>
<feature type="compositionally biased region" description="Basic and acidic residues" evidence="2">
    <location>
        <begin position="536"/>
        <end position="549"/>
    </location>
</feature>
<feature type="compositionally biased region" description="Polar residues" evidence="2">
    <location>
        <begin position="404"/>
        <end position="415"/>
    </location>
</feature>
<dbReference type="SUPFAM" id="SSF53335">
    <property type="entry name" value="S-adenosyl-L-methionine-dependent methyltransferases"/>
    <property type="match status" value="1"/>
</dbReference>
<dbReference type="SMART" id="SM00487">
    <property type="entry name" value="DEXDc"/>
    <property type="match status" value="1"/>
</dbReference>
<feature type="compositionally biased region" description="Basic and acidic residues" evidence="2">
    <location>
        <begin position="1305"/>
        <end position="1315"/>
    </location>
</feature>
<dbReference type="PRINTS" id="PR00507">
    <property type="entry name" value="N12N6MTFRASE"/>
</dbReference>
<evidence type="ECO:0000313" key="4">
    <source>
        <dbReference type="EMBL" id="MBN8120487.1"/>
    </source>
</evidence>